<dbReference type="PANTHER" id="PTHR35704">
    <property type="entry name" value="OS02G0254600 PROTEIN"/>
    <property type="match status" value="1"/>
</dbReference>
<dbReference type="AlphaFoldDB" id="W1Q0A1"/>
<feature type="region of interest" description="Disordered" evidence="1">
    <location>
        <begin position="1"/>
        <end position="40"/>
    </location>
</feature>
<reference evidence="3" key="1">
    <citation type="journal article" date="2013" name="Science">
        <title>The Amborella genome and the evolution of flowering plants.</title>
        <authorList>
            <consortium name="Amborella Genome Project"/>
        </authorList>
    </citation>
    <scope>NUCLEOTIDE SEQUENCE [LARGE SCALE GENOMIC DNA]</scope>
</reference>
<gene>
    <name evidence="2" type="ORF">AMTR_s00021p00251020</name>
</gene>
<feature type="compositionally biased region" description="Polar residues" evidence="1">
    <location>
        <begin position="1"/>
        <end position="19"/>
    </location>
</feature>
<accession>W1Q0A1</accession>
<dbReference type="Gramene" id="ERN14148">
    <property type="protein sequence ID" value="ERN14148"/>
    <property type="gene ID" value="AMTR_s00021p00251020"/>
</dbReference>
<dbReference type="OMA" id="NCMERCA"/>
<dbReference type="eggNOG" id="ENOG502SCXP">
    <property type="taxonomic scope" value="Eukaryota"/>
</dbReference>
<dbReference type="HOGENOM" id="CLU_139400_1_0_1"/>
<dbReference type="EMBL" id="KI392560">
    <property type="protein sequence ID" value="ERN14148.1"/>
    <property type="molecule type" value="Genomic_DNA"/>
</dbReference>
<keyword evidence="3" id="KW-1185">Reference proteome</keyword>
<dbReference type="OrthoDB" id="690994at2759"/>
<dbReference type="KEGG" id="atr:18442401"/>
<sequence>MGNCMETCNPSLECGQQTNPEEREEKWASGDGGFRDSGFQDGSLGYDSGLRDGGIKVKIVVTRQELEWLALKCKEKGGMRVEELLLEIKKSRSYGYDSGGFLKSSNGVWRPGLESIMESPETQSVEMIR</sequence>
<evidence type="ECO:0000256" key="1">
    <source>
        <dbReference type="SAM" id="MobiDB-lite"/>
    </source>
</evidence>
<protein>
    <submittedName>
        <fullName evidence="2">Uncharacterized protein</fullName>
    </submittedName>
</protein>
<dbReference type="PANTHER" id="PTHR35704:SF1">
    <property type="entry name" value="OS02G0254600 PROTEIN"/>
    <property type="match status" value="1"/>
</dbReference>
<dbReference type="Proteomes" id="UP000017836">
    <property type="component" value="Unassembled WGS sequence"/>
</dbReference>
<name>W1Q0A1_AMBTC</name>
<organism evidence="2 3">
    <name type="scientific">Amborella trichopoda</name>
    <dbReference type="NCBI Taxonomy" id="13333"/>
    <lineage>
        <taxon>Eukaryota</taxon>
        <taxon>Viridiplantae</taxon>
        <taxon>Streptophyta</taxon>
        <taxon>Embryophyta</taxon>
        <taxon>Tracheophyta</taxon>
        <taxon>Spermatophyta</taxon>
        <taxon>Magnoliopsida</taxon>
        <taxon>Amborellales</taxon>
        <taxon>Amborellaceae</taxon>
        <taxon>Amborella</taxon>
    </lineage>
</organism>
<evidence type="ECO:0000313" key="2">
    <source>
        <dbReference type="EMBL" id="ERN14148.1"/>
    </source>
</evidence>
<evidence type="ECO:0000313" key="3">
    <source>
        <dbReference type="Proteomes" id="UP000017836"/>
    </source>
</evidence>
<proteinExistence type="predicted"/>